<evidence type="ECO:0000259" key="7">
    <source>
        <dbReference type="PROSITE" id="PS50035"/>
    </source>
</evidence>
<dbReference type="EMBL" id="CCYD01000472">
    <property type="protein sequence ID" value="CEG40272.1"/>
    <property type="molecule type" value="Genomic_DNA"/>
</dbReference>
<comment type="catalytic activity">
    <reaction evidence="1">
        <text>a 1,2-diacyl-sn-glycero-3-phosphocholine + H2O = a 1,2-diacyl-sn-glycero-3-phosphate + choline + H(+)</text>
        <dbReference type="Rhea" id="RHEA:14445"/>
        <dbReference type="ChEBI" id="CHEBI:15354"/>
        <dbReference type="ChEBI" id="CHEBI:15377"/>
        <dbReference type="ChEBI" id="CHEBI:15378"/>
        <dbReference type="ChEBI" id="CHEBI:57643"/>
        <dbReference type="ChEBI" id="CHEBI:58608"/>
        <dbReference type="EC" id="3.1.4.4"/>
    </reaction>
</comment>
<dbReference type="GO" id="GO:0009395">
    <property type="term" value="P:phospholipid catabolic process"/>
    <property type="evidence" value="ECO:0007669"/>
    <property type="project" value="TreeGrafter"/>
</dbReference>
<accession>A0A0P1AHG8</accession>
<keyword evidence="5" id="KW-0442">Lipid degradation</keyword>
<dbReference type="Gene3D" id="3.30.870.10">
    <property type="entry name" value="Endonuclease Chain A"/>
    <property type="match status" value="2"/>
</dbReference>
<keyword evidence="4" id="KW-0378">Hydrolase</keyword>
<evidence type="ECO:0000256" key="1">
    <source>
        <dbReference type="ARBA" id="ARBA00000798"/>
    </source>
</evidence>
<dbReference type="InterPro" id="IPR015679">
    <property type="entry name" value="PLipase_D_fam"/>
</dbReference>
<dbReference type="InterPro" id="IPR001736">
    <property type="entry name" value="PLipase_D/transphosphatidylase"/>
</dbReference>
<evidence type="ECO:0000313" key="8">
    <source>
        <dbReference type="EMBL" id="CEG40272.1"/>
    </source>
</evidence>
<feature type="domain" description="PLD phosphodiesterase" evidence="7">
    <location>
        <begin position="504"/>
        <end position="531"/>
    </location>
</feature>
<dbReference type="OrthoDB" id="14911at2759"/>
<sequence length="633" mass="70858">MAETIAADRVEVFNSTILVSSQTVENPVRANPVNAGTWETDIFCNANDNIRRITDLSLYIYVRKAQHALAYESLVPNSETPAVAIDFTTIFGDGFDPIAKANNKAATDHSDGSNIAPRQPLLDAEEWFLTEDEITDSRGGVPRKDLSVYTTGNKVTPFTASREFYDAVYDDLSRTKKGDRVMMTSWLTTLVPLKPESDPSGATTGVKEVIAGVVKRGGNVNILNWANIVAGYSSSNVKARDAINKIPPSPINGAKAVLIFDDRLPSLLSSHHQKTIVIAANRSTKTLDQPIAYIGGLDLAFDRWDTMHHNQTSIRKNAKISHDQKGWIDGHVRIHGPAAKDVANNFVARWNIDHIPCTKLDDDLYNFENPAYDKVPPLDYVSSNKTGLFGSHSIQITRTFSCKGGYYKSFAPLGEVSLLRARLKAIKKAKNFIYIEDQYFLFVPELLDALMEVLPKIQRVVVVANRQTNPFKNAGYIKYFYENVKPIRTKYPNKFKIYATKSERDLVINTKVVIIDDVYLSVGSANWNRRSMTSDSELGAEIVDTETVKSPEGFIVGKLPRDFRIRKFQELTGLSYEALDAMTFVEAADRFPHAVADPSSILDYNKLYHHMYMYLFSATDLMRNVADPYDTCT</sequence>
<dbReference type="PROSITE" id="PS50035">
    <property type="entry name" value="PLD"/>
    <property type="match status" value="1"/>
</dbReference>
<dbReference type="GeneID" id="36405537"/>
<dbReference type="GO" id="GO:0004630">
    <property type="term" value="F:phospholipase D activity"/>
    <property type="evidence" value="ECO:0007669"/>
    <property type="project" value="UniProtKB-EC"/>
</dbReference>
<name>A0A0P1AHG8_PLAHL</name>
<keyword evidence="9" id="KW-1185">Reference proteome</keyword>
<keyword evidence="6" id="KW-0443">Lipid metabolism</keyword>
<evidence type="ECO:0000256" key="5">
    <source>
        <dbReference type="ARBA" id="ARBA00022963"/>
    </source>
</evidence>
<dbReference type="InterPro" id="IPR025202">
    <property type="entry name" value="PLD-like_dom"/>
</dbReference>
<organism evidence="8 9">
    <name type="scientific">Plasmopara halstedii</name>
    <name type="common">Downy mildew of sunflower</name>
    <dbReference type="NCBI Taxonomy" id="4781"/>
    <lineage>
        <taxon>Eukaryota</taxon>
        <taxon>Sar</taxon>
        <taxon>Stramenopiles</taxon>
        <taxon>Oomycota</taxon>
        <taxon>Peronosporomycetes</taxon>
        <taxon>Peronosporales</taxon>
        <taxon>Peronosporaceae</taxon>
        <taxon>Plasmopara</taxon>
    </lineage>
</organism>
<dbReference type="CDD" id="cd09105">
    <property type="entry name" value="PLDc_vPLD1_2_like_2"/>
    <property type="match status" value="1"/>
</dbReference>
<reference evidence="9" key="1">
    <citation type="submission" date="2014-09" db="EMBL/GenBank/DDBJ databases">
        <authorList>
            <person name="Sharma Rahul"/>
            <person name="Thines Marco"/>
        </authorList>
    </citation>
    <scope>NUCLEOTIDE SEQUENCE [LARGE SCALE GENOMIC DNA]</scope>
</reference>
<evidence type="ECO:0000256" key="4">
    <source>
        <dbReference type="ARBA" id="ARBA00022801"/>
    </source>
</evidence>
<dbReference type="SUPFAM" id="SSF56024">
    <property type="entry name" value="Phospholipase D/nuclease"/>
    <property type="match status" value="2"/>
</dbReference>
<keyword evidence="3" id="KW-0677">Repeat</keyword>
<dbReference type="STRING" id="4781.A0A0P1AHG8"/>
<dbReference type="PANTHER" id="PTHR18896:SF76">
    <property type="entry name" value="PHOSPHOLIPASE"/>
    <property type="match status" value="1"/>
</dbReference>
<evidence type="ECO:0000256" key="6">
    <source>
        <dbReference type="ARBA" id="ARBA00023098"/>
    </source>
</evidence>
<dbReference type="Proteomes" id="UP000054928">
    <property type="component" value="Unassembled WGS sequence"/>
</dbReference>
<evidence type="ECO:0000256" key="3">
    <source>
        <dbReference type="ARBA" id="ARBA00022737"/>
    </source>
</evidence>
<protein>
    <recommendedName>
        <fullName evidence="2">phospholipase D</fullName>
        <ecNumber evidence="2">3.1.4.4</ecNumber>
    </recommendedName>
</protein>
<dbReference type="EC" id="3.1.4.4" evidence="2"/>
<dbReference type="Pfam" id="PF13091">
    <property type="entry name" value="PLDc_2"/>
    <property type="match status" value="1"/>
</dbReference>
<dbReference type="SMART" id="SM00155">
    <property type="entry name" value="PLDc"/>
    <property type="match status" value="2"/>
</dbReference>
<dbReference type="RefSeq" id="XP_024576641.1">
    <property type="nucleotide sequence ID" value="XM_024725911.1"/>
</dbReference>
<dbReference type="AlphaFoldDB" id="A0A0P1AHG8"/>
<evidence type="ECO:0000313" key="9">
    <source>
        <dbReference type="Proteomes" id="UP000054928"/>
    </source>
</evidence>
<dbReference type="PANTHER" id="PTHR18896">
    <property type="entry name" value="PHOSPHOLIPASE D"/>
    <property type="match status" value="1"/>
</dbReference>
<proteinExistence type="predicted"/>
<dbReference type="GO" id="GO:0005886">
    <property type="term" value="C:plasma membrane"/>
    <property type="evidence" value="ECO:0007669"/>
    <property type="project" value="TreeGrafter"/>
</dbReference>
<dbReference type="OMA" id="GIPRDDM"/>
<evidence type="ECO:0000256" key="2">
    <source>
        <dbReference type="ARBA" id="ARBA00012027"/>
    </source>
</evidence>